<keyword evidence="4" id="KW-1185">Reference proteome</keyword>
<gene>
    <name evidence="3" type="ORF">SAMN02745355_0558</name>
</gene>
<protein>
    <submittedName>
        <fullName evidence="3">NAD(P)-dependent dehydrogenase, short-chain alcohol dehydrogenase family</fullName>
    </submittedName>
</protein>
<dbReference type="PANTHER" id="PTHR43296:SF2">
    <property type="entry name" value="PEROXISOMAL 2,4-DIENOYL-COA REDUCTASE [(3E)-ENOYL-COA-PRODUCING]"/>
    <property type="match status" value="1"/>
</dbReference>
<dbReference type="Pfam" id="PF13561">
    <property type="entry name" value="adh_short_C2"/>
    <property type="match status" value="1"/>
</dbReference>
<dbReference type="Proteomes" id="UP000192315">
    <property type="component" value="Unassembled WGS sequence"/>
</dbReference>
<reference evidence="3 4" key="1">
    <citation type="submission" date="2017-04" db="EMBL/GenBank/DDBJ databases">
        <authorList>
            <person name="Varghese N."/>
            <person name="Submissions S."/>
        </authorList>
    </citation>
    <scope>NUCLEOTIDE SEQUENCE [LARGE SCALE GENOMIC DNA]</scope>
    <source>
        <strain evidence="3 4">DSM 9789</strain>
    </source>
</reference>
<dbReference type="GO" id="GO:0008670">
    <property type="term" value="F:2,4-dienoyl-CoA reductase (NADPH) activity"/>
    <property type="evidence" value="ECO:0007669"/>
    <property type="project" value="InterPro"/>
</dbReference>
<dbReference type="PANTHER" id="PTHR43296">
    <property type="entry name" value="PEROXISOMAL 2,4-DIENOYL-COA REDUCTASE"/>
    <property type="match status" value="1"/>
</dbReference>
<dbReference type="InterPro" id="IPR036291">
    <property type="entry name" value="NAD(P)-bd_dom_sf"/>
</dbReference>
<evidence type="ECO:0000313" key="3">
    <source>
        <dbReference type="EMBL" id="SMD30665.1"/>
    </source>
</evidence>
<dbReference type="PRINTS" id="PR00080">
    <property type="entry name" value="SDRFAMILY"/>
</dbReference>
<accession>A0A8G2FW95</accession>
<dbReference type="SUPFAM" id="SSF51735">
    <property type="entry name" value="NAD(P)-binding Rossmann-fold domains"/>
    <property type="match status" value="1"/>
</dbReference>
<dbReference type="InterPro" id="IPR045017">
    <property type="entry name" value="DECR2-like"/>
</dbReference>
<dbReference type="AlphaFoldDB" id="A0A8G2FW95"/>
<keyword evidence="1" id="KW-0521">NADP</keyword>
<evidence type="ECO:0000313" key="4">
    <source>
        <dbReference type="Proteomes" id="UP000192315"/>
    </source>
</evidence>
<keyword evidence="2" id="KW-0560">Oxidoreductase</keyword>
<evidence type="ECO:0000256" key="1">
    <source>
        <dbReference type="ARBA" id="ARBA00022857"/>
    </source>
</evidence>
<dbReference type="CDD" id="cd05369">
    <property type="entry name" value="TER_DECR_SDR_a"/>
    <property type="match status" value="1"/>
</dbReference>
<dbReference type="PRINTS" id="PR00081">
    <property type="entry name" value="GDHRDH"/>
</dbReference>
<dbReference type="RefSeq" id="WP_084272568.1">
    <property type="nucleotide sequence ID" value="NZ_FWYE01000001.1"/>
</dbReference>
<organism evidence="3 4">
    <name type="scientific">Picrophilus torridus (strain ATCC 700027 / DSM 9790 / JCM 10055 / NBRC 100828 / KAW 2/3)</name>
    <dbReference type="NCBI Taxonomy" id="1122961"/>
    <lineage>
        <taxon>Archaea</taxon>
        <taxon>Methanobacteriati</taxon>
        <taxon>Thermoplasmatota</taxon>
        <taxon>Thermoplasmata</taxon>
        <taxon>Thermoplasmatales</taxon>
        <taxon>Picrophilaceae</taxon>
        <taxon>Picrophilus</taxon>
    </lineage>
</organism>
<name>A0A8G2FW95_PICTO</name>
<sequence>MFNNNLLKNRRIIITGGATGLGFSMAETFGSLGASIIIISRNEENLKNAEKNLRDLNIDSYYYKCDIRDYESISKTLGDIENSIGIPDTLVNNAAGNFISKTDDISRNGFDAIVNIVLHGTFYFSQLFGKMIMKNNIRGTILNIVASYAWTGSPYLAASAAAKAGVLALTRSMAVEWGPKGIRIVAIAPGLFYSENTWRNFGISEDIEKIAVEKTPLKRLVTKSEVSNLAAYLISDMASFINGEVITIDGGAWLSGNIINDIFSGLGEDFFENLMKKSRK</sequence>
<comment type="caution">
    <text evidence="3">The sequence shown here is derived from an EMBL/GenBank/DDBJ whole genome shotgun (WGS) entry which is preliminary data.</text>
</comment>
<dbReference type="GO" id="GO:0009062">
    <property type="term" value="P:fatty acid catabolic process"/>
    <property type="evidence" value="ECO:0007669"/>
    <property type="project" value="InterPro"/>
</dbReference>
<dbReference type="InterPro" id="IPR002347">
    <property type="entry name" value="SDR_fam"/>
</dbReference>
<proteinExistence type="predicted"/>
<dbReference type="EMBL" id="FWYE01000001">
    <property type="protein sequence ID" value="SMD30665.1"/>
    <property type="molecule type" value="Genomic_DNA"/>
</dbReference>
<evidence type="ECO:0000256" key="2">
    <source>
        <dbReference type="ARBA" id="ARBA00023002"/>
    </source>
</evidence>
<dbReference type="Gene3D" id="3.40.50.720">
    <property type="entry name" value="NAD(P)-binding Rossmann-like Domain"/>
    <property type="match status" value="1"/>
</dbReference>